<organism evidence="3 4">
    <name type="scientific">Halarchaeum salinum</name>
    <dbReference type="NCBI Taxonomy" id="489912"/>
    <lineage>
        <taxon>Archaea</taxon>
        <taxon>Methanobacteriati</taxon>
        <taxon>Methanobacteriota</taxon>
        <taxon>Stenosarchaea group</taxon>
        <taxon>Halobacteria</taxon>
        <taxon>Halobacteriales</taxon>
        <taxon>Halobacteriaceae</taxon>
    </lineage>
</organism>
<dbReference type="PANTHER" id="PTHR48105">
    <property type="entry name" value="THIOREDOXIN REDUCTASE 1-RELATED-RELATED"/>
    <property type="match status" value="1"/>
</dbReference>
<dbReference type="AlphaFoldDB" id="A0AAV3S8C6"/>
<dbReference type="Pfam" id="PF12831">
    <property type="entry name" value="FAD_oxidored"/>
    <property type="match status" value="1"/>
</dbReference>
<evidence type="ECO:0000313" key="3">
    <source>
        <dbReference type="EMBL" id="GAA0302831.1"/>
    </source>
</evidence>
<name>A0AAV3S8C6_9EURY</name>
<evidence type="ECO:0000256" key="1">
    <source>
        <dbReference type="ARBA" id="ARBA00022630"/>
    </source>
</evidence>
<protein>
    <submittedName>
        <fullName evidence="3">NAD(P)/FAD-dependent oxidoreductase</fullName>
    </submittedName>
</protein>
<accession>A0AAV3S8C6</accession>
<dbReference type="InterPro" id="IPR050097">
    <property type="entry name" value="Ferredoxin-NADP_redctase_2"/>
</dbReference>
<dbReference type="SUPFAM" id="SSF51905">
    <property type="entry name" value="FAD/NAD(P)-binding domain"/>
    <property type="match status" value="1"/>
</dbReference>
<dbReference type="PRINTS" id="PR00469">
    <property type="entry name" value="PNDRDTASEII"/>
</dbReference>
<proteinExistence type="predicted"/>
<dbReference type="Proteomes" id="UP001500837">
    <property type="component" value="Unassembled WGS sequence"/>
</dbReference>
<gene>
    <name evidence="3" type="ORF">GCM10009066_16140</name>
</gene>
<keyword evidence="4" id="KW-1185">Reference proteome</keyword>
<sequence>MSADTTRAVDVVVVGGGPSGASAAIFAARYGLDTLVFDRGPAALPRSAFLANYPGFPAGIDIETYRGLLHDHLNEAGADLVADTVEMVEHAATGGDANDDGAMRFVVSTAENRTVSARHVVAASWYDGDYLRPLVGDEAYERHEHDGEEHEHFDGDYPDSDGRTDVEGLYVAAPAGQRNVQAVIAAGQGAHVARSLIKDVRLATGYPAELAEHYDWLRSASEFSGDWAERGRWREWFDEHVPAEREGDADIADLREAYIDAAFETRRDPETVEDLRERAHDRLLEHLDDERIRAYVADLDETATTATDDADD</sequence>
<dbReference type="InterPro" id="IPR036188">
    <property type="entry name" value="FAD/NAD-bd_sf"/>
</dbReference>
<evidence type="ECO:0000256" key="2">
    <source>
        <dbReference type="ARBA" id="ARBA00023002"/>
    </source>
</evidence>
<dbReference type="EMBL" id="BAAABL010000044">
    <property type="protein sequence ID" value="GAA0302831.1"/>
    <property type="molecule type" value="Genomic_DNA"/>
</dbReference>
<keyword evidence="1" id="KW-0285">Flavoprotein</keyword>
<dbReference type="RefSeq" id="WP_211311981.1">
    <property type="nucleotide sequence ID" value="NZ_BAAABL010000044.1"/>
</dbReference>
<evidence type="ECO:0000313" key="4">
    <source>
        <dbReference type="Proteomes" id="UP001500837"/>
    </source>
</evidence>
<dbReference type="GO" id="GO:0016491">
    <property type="term" value="F:oxidoreductase activity"/>
    <property type="evidence" value="ECO:0007669"/>
    <property type="project" value="UniProtKB-KW"/>
</dbReference>
<reference evidence="3 4" key="1">
    <citation type="journal article" date="2019" name="Int. J. Syst. Evol. Microbiol.">
        <title>The Global Catalogue of Microorganisms (GCM) 10K type strain sequencing project: providing services to taxonomists for standard genome sequencing and annotation.</title>
        <authorList>
            <consortium name="The Broad Institute Genomics Platform"/>
            <consortium name="The Broad Institute Genome Sequencing Center for Infectious Disease"/>
            <person name="Wu L."/>
            <person name="Ma J."/>
        </authorList>
    </citation>
    <scope>NUCLEOTIDE SEQUENCE [LARGE SCALE GENOMIC DNA]</scope>
    <source>
        <strain evidence="3 4">JCM 16330</strain>
    </source>
</reference>
<comment type="caution">
    <text evidence="3">The sequence shown here is derived from an EMBL/GenBank/DDBJ whole genome shotgun (WGS) entry which is preliminary data.</text>
</comment>
<keyword evidence="2" id="KW-0560">Oxidoreductase</keyword>
<dbReference type="Gene3D" id="3.50.50.60">
    <property type="entry name" value="FAD/NAD(P)-binding domain"/>
    <property type="match status" value="1"/>
</dbReference>